<dbReference type="Pfam" id="PF08875">
    <property type="entry name" value="DUF1833"/>
    <property type="match status" value="1"/>
</dbReference>
<dbReference type="InterPro" id="IPR014974">
    <property type="entry name" value="DUF1833"/>
</dbReference>
<dbReference type="RefSeq" id="WP_121622707.1">
    <property type="nucleotide sequence ID" value="NZ_JACIIW010000001.1"/>
</dbReference>
<evidence type="ECO:0000313" key="2">
    <source>
        <dbReference type="Proteomes" id="UP000269692"/>
    </source>
</evidence>
<dbReference type="OrthoDB" id="7338622at2"/>
<dbReference type="Proteomes" id="UP000269692">
    <property type="component" value="Unassembled WGS sequence"/>
</dbReference>
<dbReference type="AlphaFoldDB" id="A0A3L7AH41"/>
<protein>
    <submittedName>
        <fullName evidence="1">DUF1833 domain-containing protein</fullName>
    </submittedName>
</protein>
<keyword evidence="2" id="KW-1185">Reference proteome</keyword>
<comment type="caution">
    <text evidence="1">The sequence shown here is derived from an EMBL/GenBank/DDBJ whole genome shotgun (WGS) entry which is preliminary data.</text>
</comment>
<accession>A0A3L7AH41</accession>
<sequence>MSDWDDAWAEAEASTDPAVMVFDTLELQHPAFIESEAVIPLRFVCDVEPRTLTIEDGATFNGGEAVVFQPIAFEASMPEFAEQRIPEVRVAVDNVARELMPYLEAAVVVRADLKVLVRQYREDDTSEPVYGPVEFVIRKVTVSGTRVEGMARLEDLTNMKFPSRVYKRSEFSALMVG</sequence>
<name>A0A3L7AH41_9HYPH</name>
<reference evidence="1 2" key="1">
    <citation type="submission" date="2018-10" db="EMBL/GenBank/DDBJ databases">
        <title>Xanthobacter tagetidis genome sequencing and assembly.</title>
        <authorList>
            <person name="Maclea K.S."/>
            <person name="Goen A.E."/>
            <person name="Fatima S.A."/>
        </authorList>
    </citation>
    <scope>NUCLEOTIDE SEQUENCE [LARGE SCALE GENOMIC DNA]</scope>
    <source>
        <strain evidence="1 2">ATCC 700314</strain>
    </source>
</reference>
<evidence type="ECO:0000313" key="1">
    <source>
        <dbReference type="EMBL" id="RLP79497.1"/>
    </source>
</evidence>
<gene>
    <name evidence="1" type="ORF">D9R14_07480</name>
</gene>
<dbReference type="EMBL" id="RCTF01000005">
    <property type="protein sequence ID" value="RLP79497.1"/>
    <property type="molecule type" value="Genomic_DNA"/>
</dbReference>
<organism evidence="1 2">
    <name type="scientific">Xanthobacter tagetidis</name>
    <dbReference type="NCBI Taxonomy" id="60216"/>
    <lineage>
        <taxon>Bacteria</taxon>
        <taxon>Pseudomonadati</taxon>
        <taxon>Pseudomonadota</taxon>
        <taxon>Alphaproteobacteria</taxon>
        <taxon>Hyphomicrobiales</taxon>
        <taxon>Xanthobacteraceae</taxon>
        <taxon>Xanthobacter</taxon>
    </lineage>
</organism>
<proteinExistence type="predicted"/>